<evidence type="ECO:0000256" key="5">
    <source>
        <dbReference type="ARBA" id="ARBA00022777"/>
    </source>
</evidence>
<dbReference type="CDD" id="cd00082">
    <property type="entry name" value="HisKA"/>
    <property type="match status" value="1"/>
</dbReference>
<dbReference type="EC" id="2.7.13.3" evidence="2"/>
<dbReference type="Gene3D" id="3.30.565.10">
    <property type="entry name" value="Histidine kinase-like ATPase, C-terminal domain"/>
    <property type="match status" value="1"/>
</dbReference>
<dbReference type="AlphaFoldDB" id="A0A8J7QA06"/>
<dbReference type="EMBL" id="JAFREP010000017">
    <property type="protein sequence ID" value="MBO1320532.1"/>
    <property type="molecule type" value="Genomic_DNA"/>
</dbReference>
<proteinExistence type="predicted"/>
<sequence>MAGLLDSLKNGLAGFSARQLMGWGGVLCCLPLGLLLLMQYRWLTHVEAVTREAERANMAHFLDIVAEKTETHYRQVARDLVQLPPALLVGPLPPLLQHYQSIPREQLESVRFLFHMSFVGEFEQESRVFDPDTGDWAKQLPDSTYKKINLSAIHWWAWHKKKLDGAPAGLVTSHYLPNHPIIMKRIPNAEGTVIGLVGIVLDDAAFERFLADTLPATLAATFPGSGKRVEVTDPGGSPRFETEPLIAGGAQAKVTRPFAMVFTDWRIAVHTNGGPTPGLAVTTLTANALVSLLLVAAVALGIGFTMRTALNYRQLSDMKSDFVSNVSHELRTPIASIRVFGELMRDGKIASMEKVAEYGRFIEEETRRLGGLIDNILDFSKIESGQKHYRPVETDLIPLAETIIRGFEQGPGRAGIAFKRNFPQTLPPIKLDANAVGRALLNLLDNAVKYGPSEQTIEIGLRLEADRVLLWVKDQAGGIPAGEQARIFERFHRIPTGAVHQVRGSGLGLAITKHIVEGHGGRMGLTSEEGVGSCFEMNLPIDGGTGEHGAQKKSPHR</sequence>
<evidence type="ECO:0000313" key="11">
    <source>
        <dbReference type="Proteomes" id="UP000664417"/>
    </source>
</evidence>
<feature type="transmembrane region" description="Helical" evidence="8">
    <location>
        <begin position="20"/>
        <end position="42"/>
    </location>
</feature>
<dbReference type="PROSITE" id="PS50109">
    <property type="entry name" value="HIS_KIN"/>
    <property type="match status" value="1"/>
</dbReference>
<protein>
    <recommendedName>
        <fullName evidence="2">histidine kinase</fullName>
        <ecNumber evidence="2">2.7.13.3</ecNumber>
    </recommendedName>
</protein>
<evidence type="ECO:0000256" key="8">
    <source>
        <dbReference type="SAM" id="Phobius"/>
    </source>
</evidence>
<keyword evidence="4" id="KW-0808">Transferase</keyword>
<dbReference type="SUPFAM" id="SSF55874">
    <property type="entry name" value="ATPase domain of HSP90 chaperone/DNA topoisomerase II/histidine kinase"/>
    <property type="match status" value="1"/>
</dbReference>
<dbReference type="FunFam" id="1.10.287.130:FF:000001">
    <property type="entry name" value="Two-component sensor histidine kinase"/>
    <property type="match status" value="1"/>
</dbReference>
<dbReference type="InterPro" id="IPR036097">
    <property type="entry name" value="HisK_dim/P_sf"/>
</dbReference>
<keyword evidence="7 8" id="KW-0472">Membrane</keyword>
<dbReference type="PANTHER" id="PTHR43711:SF1">
    <property type="entry name" value="HISTIDINE KINASE 1"/>
    <property type="match status" value="1"/>
</dbReference>
<dbReference type="SMART" id="SM00387">
    <property type="entry name" value="HATPase_c"/>
    <property type="match status" value="1"/>
</dbReference>
<dbReference type="SMART" id="SM00388">
    <property type="entry name" value="HisKA"/>
    <property type="match status" value="1"/>
</dbReference>
<evidence type="ECO:0000256" key="7">
    <source>
        <dbReference type="ARBA" id="ARBA00023136"/>
    </source>
</evidence>
<name>A0A8J7QA06_9BACT</name>
<dbReference type="GO" id="GO:0000155">
    <property type="term" value="F:phosphorelay sensor kinase activity"/>
    <property type="evidence" value="ECO:0007669"/>
    <property type="project" value="InterPro"/>
</dbReference>
<dbReference type="RefSeq" id="WP_207860486.1">
    <property type="nucleotide sequence ID" value="NZ_JAFREP010000017.1"/>
</dbReference>
<keyword evidence="3" id="KW-0597">Phosphoprotein</keyword>
<evidence type="ECO:0000256" key="4">
    <source>
        <dbReference type="ARBA" id="ARBA00022679"/>
    </source>
</evidence>
<evidence type="ECO:0000256" key="2">
    <source>
        <dbReference type="ARBA" id="ARBA00012438"/>
    </source>
</evidence>
<comment type="caution">
    <text evidence="10">The sequence shown here is derived from an EMBL/GenBank/DDBJ whole genome shotgun (WGS) entry which is preliminary data.</text>
</comment>
<evidence type="ECO:0000313" key="10">
    <source>
        <dbReference type="EMBL" id="MBO1320532.1"/>
    </source>
</evidence>
<dbReference type="PANTHER" id="PTHR43711">
    <property type="entry name" value="TWO-COMPONENT HISTIDINE KINASE"/>
    <property type="match status" value="1"/>
</dbReference>
<dbReference type="PRINTS" id="PR00344">
    <property type="entry name" value="BCTRLSENSOR"/>
</dbReference>
<feature type="domain" description="Histidine kinase" evidence="9">
    <location>
        <begin position="325"/>
        <end position="543"/>
    </location>
</feature>
<dbReference type="InterPro" id="IPR036890">
    <property type="entry name" value="HATPase_C_sf"/>
</dbReference>
<keyword evidence="6" id="KW-0902">Two-component regulatory system</keyword>
<gene>
    <name evidence="10" type="ORF">J3U88_18795</name>
</gene>
<feature type="transmembrane region" description="Helical" evidence="8">
    <location>
        <begin position="288"/>
        <end position="310"/>
    </location>
</feature>
<dbReference type="InterPro" id="IPR050736">
    <property type="entry name" value="Sensor_HK_Regulatory"/>
</dbReference>
<evidence type="ECO:0000259" key="9">
    <source>
        <dbReference type="PROSITE" id="PS50109"/>
    </source>
</evidence>
<dbReference type="SUPFAM" id="SSF47384">
    <property type="entry name" value="Homodimeric domain of signal transducing histidine kinase"/>
    <property type="match status" value="1"/>
</dbReference>
<accession>A0A8J7QA06</accession>
<dbReference type="Gene3D" id="1.10.287.130">
    <property type="match status" value="1"/>
</dbReference>
<dbReference type="InterPro" id="IPR003661">
    <property type="entry name" value="HisK_dim/P_dom"/>
</dbReference>
<reference evidence="10" key="1">
    <citation type="submission" date="2021-03" db="EMBL/GenBank/DDBJ databases">
        <authorList>
            <person name="Wang G."/>
        </authorList>
    </citation>
    <scope>NUCLEOTIDE SEQUENCE</scope>
    <source>
        <strain evidence="10">KCTC 12899</strain>
    </source>
</reference>
<organism evidence="10 11">
    <name type="scientific">Acanthopleuribacter pedis</name>
    <dbReference type="NCBI Taxonomy" id="442870"/>
    <lineage>
        <taxon>Bacteria</taxon>
        <taxon>Pseudomonadati</taxon>
        <taxon>Acidobacteriota</taxon>
        <taxon>Holophagae</taxon>
        <taxon>Acanthopleuribacterales</taxon>
        <taxon>Acanthopleuribacteraceae</taxon>
        <taxon>Acanthopleuribacter</taxon>
    </lineage>
</organism>
<keyword evidence="11" id="KW-1185">Reference proteome</keyword>
<evidence type="ECO:0000256" key="6">
    <source>
        <dbReference type="ARBA" id="ARBA00023012"/>
    </source>
</evidence>
<dbReference type="InterPro" id="IPR005467">
    <property type="entry name" value="His_kinase_dom"/>
</dbReference>
<comment type="catalytic activity">
    <reaction evidence="1">
        <text>ATP + protein L-histidine = ADP + protein N-phospho-L-histidine.</text>
        <dbReference type="EC" id="2.7.13.3"/>
    </reaction>
</comment>
<dbReference type="Proteomes" id="UP000664417">
    <property type="component" value="Unassembled WGS sequence"/>
</dbReference>
<dbReference type="InterPro" id="IPR003594">
    <property type="entry name" value="HATPase_dom"/>
</dbReference>
<dbReference type="CDD" id="cd00075">
    <property type="entry name" value="HATPase"/>
    <property type="match status" value="1"/>
</dbReference>
<dbReference type="InterPro" id="IPR004358">
    <property type="entry name" value="Sig_transdc_His_kin-like_C"/>
</dbReference>
<evidence type="ECO:0000256" key="1">
    <source>
        <dbReference type="ARBA" id="ARBA00000085"/>
    </source>
</evidence>
<dbReference type="Pfam" id="PF00512">
    <property type="entry name" value="HisKA"/>
    <property type="match status" value="1"/>
</dbReference>
<keyword evidence="8" id="KW-1133">Transmembrane helix</keyword>
<evidence type="ECO:0000256" key="3">
    <source>
        <dbReference type="ARBA" id="ARBA00022553"/>
    </source>
</evidence>
<dbReference type="Pfam" id="PF02518">
    <property type="entry name" value="HATPase_c"/>
    <property type="match status" value="1"/>
</dbReference>
<dbReference type="FunFam" id="3.30.565.10:FF:000006">
    <property type="entry name" value="Sensor histidine kinase WalK"/>
    <property type="match status" value="1"/>
</dbReference>
<keyword evidence="8" id="KW-0812">Transmembrane</keyword>
<keyword evidence="5 10" id="KW-0418">Kinase</keyword>